<keyword evidence="3" id="KW-1185">Reference proteome</keyword>
<dbReference type="AlphaFoldDB" id="A0AAD9YNT9"/>
<evidence type="ECO:0000313" key="2">
    <source>
        <dbReference type="EMBL" id="KAK2774418.1"/>
    </source>
</evidence>
<dbReference type="Proteomes" id="UP001281614">
    <property type="component" value="Unassembled WGS sequence"/>
</dbReference>
<feature type="region of interest" description="Disordered" evidence="1">
    <location>
        <begin position="58"/>
        <end position="85"/>
    </location>
</feature>
<evidence type="ECO:0000256" key="1">
    <source>
        <dbReference type="SAM" id="MobiDB-lite"/>
    </source>
</evidence>
<name>A0AAD9YNT9_COLKA</name>
<proteinExistence type="predicted"/>
<gene>
    <name evidence="2" type="ORF">CKAH01_03651</name>
</gene>
<protein>
    <submittedName>
        <fullName evidence="2">Uncharacterized protein</fullName>
    </submittedName>
</protein>
<dbReference type="EMBL" id="VYYT01000046">
    <property type="protein sequence ID" value="KAK2774418.1"/>
    <property type="molecule type" value="Genomic_DNA"/>
</dbReference>
<evidence type="ECO:0000313" key="3">
    <source>
        <dbReference type="Proteomes" id="UP001281614"/>
    </source>
</evidence>
<reference evidence="2" key="1">
    <citation type="submission" date="2023-02" db="EMBL/GenBank/DDBJ databases">
        <title>Colletotrichum kahawae CIFC_Que2 genome sequencing and assembly.</title>
        <authorList>
            <person name="Baroncelli R."/>
        </authorList>
    </citation>
    <scope>NUCLEOTIDE SEQUENCE</scope>
    <source>
        <strain evidence="2">CIFC_Que2</strain>
    </source>
</reference>
<sequence>MSFNIRDCKPARLDPKFPEANRLGVDLAALVVDNAAKCKMLSGEKQARASYTRASVRIGGRPETPQRAQATARPAPSIRNPLGYA</sequence>
<accession>A0AAD9YNT9</accession>
<organism evidence="2 3">
    <name type="scientific">Colletotrichum kahawae</name>
    <name type="common">Coffee berry disease fungus</name>
    <dbReference type="NCBI Taxonomy" id="34407"/>
    <lineage>
        <taxon>Eukaryota</taxon>
        <taxon>Fungi</taxon>
        <taxon>Dikarya</taxon>
        <taxon>Ascomycota</taxon>
        <taxon>Pezizomycotina</taxon>
        <taxon>Sordariomycetes</taxon>
        <taxon>Hypocreomycetidae</taxon>
        <taxon>Glomerellales</taxon>
        <taxon>Glomerellaceae</taxon>
        <taxon>Colletotrichum</taxon>
        <taxon>Colletotrichum gloeosporioides species complex</taxon>
    </lineage>
</organism>
<feature type="compositionally biased region" description="Low complexity" evidence="1">
    <location>
        <begin position="65"/>
        <end position="76"/>
    </location>
</feature>
<comment type="caution">
    <text evidence="2">The sequence shown here is derived from an EMBL/GenBank/DDBJ whole genome shotgun (WGS) entry which is preliminary data.</text>
</comment>